<dbReference type="AlphaFoldDB" id="A0A232EVY6"/>
<evidence type="ECO:0000313" key="2">
    <source>
        <dbReference type="Proteomes" id="UP000215335"/>
    </source>
</evidence>
<organism evidence="1 2">
    <name type="scientific">Trichomalopsis sarcophagae</name>
    <dbReference type="NCBI Taxonomy" id="543379"/>
    <lineage>
        <taxon>Eukaryota</taxon>
        <taxon>Metazoa</taxon>
        <taxon>Ecdysozoa</taxon>
        <taxon>Arthropoda</taxon>
        <taxon>Hexapoda</taxon>
        <taxon>Insecta</taxon>
        <taxon>Pterygota</taxon>
        <taxon>Neoptera</taxon>
        <taxon>Endopterygota</taxon>
        <taxon>Hymenoptera</taxon>
        <taxon>Apocrita</taxon>
        <taxon>Proctotrupomorpha</taxon>
        <taxon>Chalcidoidea</taxon>
        <taxon>Pteromalidae</taxon>
        <taxon>Pteromalinae</taxon>
        <taxon>Trichomalopsis</taxon>
    </lineage>
</organism>
<dbReference type="EMBL" id="NNAY01001933">
    <property type="protein sequence ID" value="OXU22512.1"/>
    <property type="molecule type" value="Genomic_DNA"/>
</dbReference>
<name>A0A232EVY6_9HYME</name>
<protein>
    <submittedName>
        <fullName evidence="1">Uncharacterized protein</fullName>
    </submittedName>
</protein>
<reference evidence="1 2" key="1">
    <citation type="journal article" date="2017" name="Curr. Biol.">
        <title>The Evolution of Venom by Co-option of Single-Copy Genes.</title>
        <authorList>
            <person name="Martinson E.O."/>
            <person name="Mrinalini"/>
            <person name="Kelkar Y.D."/>
            <person name="Chang C.H."/>
            <person name="Werren J.H."/>
        </authorList>
    </citation>
    <scope>NUCLEOTIDE SEQUENCE [LARGE SCALE GENOMIC DNA]</scope>
    <source>
        <strain evidence="1 2">Alberta</strain>
        <tissue evidence="1">Whole body</tissue>
    </source>
</reference>
<evidence type="ECO:0000313" key="1">
    <source>
        <dbReference type="EMBL" id="OXU22512.1"/>
    </source>
</evidence>
<keyword evidence="2" id="KW-1185">Reference proteome</keyword>
<dbReference type="Proteomes" id="UP000215335">
    <property type="component" value="Unassembled WGS sequence"/>
</dbReference>
<gene>
    <name evidence="1" type="ORF">TSAR_005582</name>
</gene>
<proteinExistence type="predicted"/>
<accession>A0A232EVY6</accession>
<sequence length="142" mass="16433">MTENITNGQTLTCQSKIIDSEFRAGSQNQRNKQQNLMMFVVTNYENKKEKNDYKYLKTIFSIGLVASSTDRKSINDLKFSGVWDLTYEVSHVNVRSLTWNRYFAICRKTKVFVIEESRGALMARCLTVNSNPDFASQNSQRH</sequence>
<comment type="caution">
    <text evidence="1">The sequence shown here is derived from an EMBL/GenBank/DDBJ whole genome shotgun (WGS) entry which is preliminary data.</text>
</comment>